<dbReference type="SUPFAM" id="SSF48452">
    <property type="entry name" value="TPR-like"/>
    <property type="match status" value="1"/>
</dbReference>
<proteinExistence type="predicted"/>
<dbReference type="CDD" id="cd06170">
    <property type="entry name" value="LuxR_C_like"/>
    <property type="match status" value="1"/>
</dbReference>
<dbReference type="STRING" id="1428644.BIV57_15690"/>
<dbReference type="PRINTS" id="PR00364">
    <property type="entry name" value="DISEASERSIST"/>
</dbReference>
<dbReference type="PANTHER" id="PTHR47691">
    <property type="entry name" value="REGULATOR-RELATED"/>
    <property type="match status" value="1"/>
</dbReference>
<dbReference type="InterPro" id="IPR027417">
    <property type="entry name" value="P-loop_NTPase"/>
</dbReference>
<dbReference type="SUPFAM" id="SSF52540">
    <property type="entry name" value="P-loop containing nucleoside triphosphate hydrolases"/>
    <property type="match status" value="1"/>
</dbReference>
<dbReference type="PANTHER" id="PTHR47691:SF3">
    <property type="entry name" value="HTH-TYPE TRANSCRIPTIONAL REGULATOR RV0890C-RELATED"/>
    <property type="match status" value="1"/>
</dbReference>
<accession>A0A1J7BD41</accession>
<dbReference type="SMART" id="SM00421">
    <property type="entry name" value="HTH_LUXR"/>
    <property type="match status" value="1"/>
</dbReference>
<dbReference type="Pfam" id="PF00196">
    <property type="entry name" value="GerE"/>
    <property type="match status" value="1"/>
</dbReference>
<dbReference type="InterPro" id="IPR016032">
    <property type="entry name" value="Sig_transdc_resp-reg_C-effctor"/>
</dbReference>
<organism evidence="2 3">
    <name type="scientific">Mangrovactinospora gilvigrisea</name>
    <dbReference type="NCBI Taxonomy" id="1428644"/>
    <lineage>
        <taxon>Bacteria</taxon>
        <taxon>Bacillati</taxon>
        <taxon>Actinomycetota</taxon>
        <taxon>Actinomycetes</taxon>
        <taxon>Kitasatosporales</taxon>
        <taxon>Streptomycetaceae</taxon>
        <taxon>Mangrovactinospora</taxon>
    </lineage>
</organism>
<dbReference type="GO" id="GO:0003677">
    <property type="term" value="F:DNA binding"/>
    <property type="evidence" value="ECO:0007669"/>
    <property type="project" value="InterPro"/>
</dbReference>
<sequence length="764" mass="82130">MPAEVTGFVGRAAELVQVRALLADARLVTLVGPGGVGKSRVALRAAADTGPRFADGVRFVQLSALHDRELLPAAVAGLLGLTEQPGREPIDLLVEYLRHRQVLLLLDTCEHLLDGCAMLADVLLREAPMCTVLATSRQPLDVPGEHAVPLAPLPPEDAVELFGQRAANVRPGFRVTDANRPSVERLCTRLDGMPLAIELATVRLRALPAEQLAELLESRFRVLTVGRRPSASDPSARHRTLRAAIDWSHELCTPGERLLWARLSVFAGPFDVAAAEAVCGDRELPAEEILDQLIGLVDKSVLLRVDEPAPGGADGVLVRYRLLDTLREYGAERLADADGARRAAERRHAAHFFGLARDFQEGLLADDQVARFAELQGCLPDVRAALERSFAGDGADVTAGLGAAAGLWPLWITSGMIGEGRAWVRRGLEAARAAALPEGPETAWALVFGGLLTVYQAEIEAALEMFRRARALAEELGDELMYGYAVGYEGGMLRFLGQDADGRALLAEARAVAQRVPGMLHKVMFAFQTSYTCAVLGDLAEAEALSEEALELLARCPGERILAGQVRMVRSFLAWSGGDREAAVRETRDALAASVATGEAVAAAHGLEMMAGAAAEAGRWERAAWLLGAAGEVWELVGAPAIGAPPFLELRGRTEEAARGGLGDDPFERLYREGGRLDRARAIELALADAERPAGPSVPAQRRPEGALTRREREVAALVARGMTNREIAERLVISKRTADAHVEHILGKLGFSSRTEITGYWTR</sequence>
<dbReference type="PRINTS" id="PR00038">
    <property type="entry name" value="HTHLUXR"/>
</dbReference>
<dbReference type="Gene3D" id="1.25.40.10">
    <property type="entry name" value="Tetratricopeptide repeat domain"/>
    <property type="match status" value="1"/>
</dbReference>
<reference evidence="2 3" key="1">
    <citation type="submission" date="2016-10" db="EMBL/GenBank/DDBJ databases">
        <title>Genome sequence of Streptomyces gilvigriseus MUSC 26.</title>
        <authorList>
            <person name="Lee L.-H."/>
            <person name="Ser H.-L."/>
        </authorList>
    </citation>
    <scope>NUCLEOTIDE SEQUENCE [LARGE SCALE GENOMIC DNA]</scope>
    <source>
        <strain evidence="2 3">MUSC 26</strain>
    </source>
</reference>
<evidence type="ECO:0000313" key="2">
    <source>
        <dbReference type="EMBL" id="OIV36603.1"/>
    </source>
</evidence>
<dbReference type="SUPFAM" id="SSF46894">
    <property type="entry name" value="C-terminal effector domain of the bipartite response regulators"/>
    <property type="match status" value="1"/>
</dbReference>
<feature type="domain" description="HTH luxR-type" evidence="1">
    <location>
        <begin position="701"/>
        <end position="764"/>
    </location>
</feature>
<evidence type="ECO:0000259" key="1">
    <source>
        <dbReference type="PROSITE" id="PS50043"/>
    </source>
</evidence>
<dbReference type="PROSITE" id="PS50043">
    <property type="entry name" value="HTH_LUXR_2"/>
    <property type="match status" value="1"/>
</dbReference>
<gene>
    <name evidence="2" type="ORF">BIV57_15690</name>
</gene>
<evidence type="ECO:0000313" key="3">
    <source>
        <dbReference type="Proteomes" id="UP000243342"/>
    </source>
</evidence>
<dbReference type="Gene3D" id="1.10.10.10">
    <property type="entry name" value="Winged helix-like DNA-binding domain superfamily/Winged helix DNA-binding domain"/>
    <property type="match status" value="1"/>
</dbReference>
<dbReference type="InterPro" id="IPR011990">
    <property type="entry name" value="TPR-like_helical_dom_sf"/>
</dbReference>
<dbReference type="GO" id="GO:0006355">
    <property type="term" value="P:regulation of DNA-templated transcription"/>
    <property type="evidence" value="ECO:0007669"/>
    <property type="project" value="InterPro"/>
</dbReference>
<dbReference type="EMBL" id="MLCF01000085">
    <property type="protein sequence ID" value="OIV36603.1"/>
    <property type="molecule type" value="Genomic_DNA"/>
</dbReference>
<dbReference type="Gene3D" id="3.40.50.300">
    <property type="entry name" value="P-loop containing nucleotide triphosphate hydrolases"/>
    <property type="match status" value="1"/>
</dbReference>
<dbReference type="Proteomes" id="UP000243342">
    <property type="component" value="Unassembled WGS sequence"/>
</dbReference>
<dbReference type="InterPro" id="IPR036388">
    <property type="entry name" value="WH-like_DNA-bd_sf"/>
</dbReference>
<protein>
    <recommendedName>
        <fullName evidence="1">HTH luxR-type domain-containing protein</fullName>
    </recommendedName>
</protein>
<dbReference type="InterPro" id="IPR000792">
    <property type="entry name" value="Tscrpt_reg_LuxR_C"/>
</dbReference>
<name>A0A1J7BD41_9ACTN</name>
<keyword evidence="3" id="KW-1185">Reference proteome</keyword>
<dbReference type="AlphaFoldDB" id="A0A1J7BD41"/>
<comment type="caution">
    <text evidence="2">The sequence shown here is derived from an EMBL/GenBank/DDBJ whole genome shotgun (WGS) entry which is preliminary data.</text>
</comment>